<dbReference type="KEGG" id="mama:GII36_00560"/>
<name>A0A857MNT9_9BACT</name>
<keyword evidence="2" id="KW-1185">Reference proteome</keyword>
<reference evidence="1" key="1">
    <citation type="journal article" date="2021" name="Nat. Microbiol.">
        <title>Cocultivation of an ultrasmall environmental parasitic bacterium with lytic ability against bacteria associated with wastewater foams.</title>
        <authorList>
            <person name="Batinovic S."/>
            <person name="Rose J.J.A."/>
            <person name="Ratcliffe J."/>
            <person name="Seviour R.J."/>
            <person name="Petrovski S."/>
        </authorList>
    </citation>
    <scope>NUCLEOTIDE SEQUENCE</scope>
    <source>
        <strain evidence="1">JR1</strain>
    </source>
</reference>
<dbReference type="AlphaFoldDB" id="A0A857MNT9"/>
<dbReference type="EMBL" id="CP045921">
    <property type="protein sequence ID" value="QHN42350.1"/>
    <property type="molecule type" value="Genomic_DNA"/>
</dbReference>
<dbReference type="Proteomes" id="UP001059824">
    <property type="component" value="Chromosome"/>
</dbReference>
<evidence type="ECO:0000313" key="1">
    <source>
        <dbReference type="EMBL" id="QHN42350.1"/>
    </source>
</evidence>
<proteinExistence type="predicted"/>
<organism evidence="1 2">
    <name type="scientific">Candidatus Mycosynbacter amalyticus</name>
    <dbReference type="NCBI Taxonomy" id="2665156"/>
    <lineage>
        <taxon>Bacteria</taxon>
        <taxon>Candidatus Saccharimonadota</taxon>
        <taxon>Candidatus Saccharimonadota incertae sedis</taxon>
        <taxon>Candidatus Mycosynbacter</taxon>
    </lineage>
</organism>
<sequence>MDKISHGTQTNDISHMGAGDDQRVLNVLVEHVRGLMPVSGSAVELGLPDPDLLDELGAELV</sequence>
<evidence type="ECO:0000313" key="2">
    <source>
        <dbReference type="Proteomes" id="UP001059824"/>
    </source>
</evidence>
<dbReference type="RefSeq" id="WP_260763624.1">
    <property type="nucleotide sequence ID" value="NZ_CP045921.1"/>
</dbReference>
<accession>A0A857MNT9</accession>
<protein>
    <submittedName>
        <fullName evidence="1">Uncharacterized protein</fullName>
    </submittedName>
</protein>
<gene>
    <name evidence="1" type="ORF">GII36_00560</name>
</gene>